<evidence type="ECO:0000256" key="5">
    <source>
        <dbReference type="ARBA" id="ARBA00022857"/>
    </source>
</evidence>
<dbReference type="InterPro" id="IPR036291">
    <property type="entry name" value="NAD(P)-bd_dom_sf"/>
</dbReference>
<keyword evidence="7 10" id="KW-0443">Lipid metabolism</keyword>
<feature type="domain" description="Thioester reductase (TE)" evidence="12">
    <location>
        <begin position="15"/>
        <end position="283"/>
    </location>
</feature>
<evidence type="ECO:0000256" key="10">
    <source>
        <dbReference type="RuleBase" id="RU363097"/>
    </source>
</evidence>
<comment type="similarity">
    <text evidence="2 10">Belongs to the fatty acyl-CoA reductase family.</text>
</comment>
<dbReference type="FunFam" id="3.40.50.720:FF:000143">
    <property type="entry name" value="Fatty acyl-CoA reductase"/>
    <property type="match status" value="1"/>
</dbReference>
<dbReference type="GO" id="GO:0102965">
    <property type="term" value="F:alcohol-forming long-chain fatty acyl-CoA reductase activity"/>
    <property type="evidence" value="ECO:0007669"/>
    <property type="project" value="UniProtKB-EC"/>
</dbReference>
<name>A0A9J6BNH9_POLVA</name>
<comment type="subcellular location">
    <subcellularLocation>
        <location evidence="1">Membrane</location>
        <topology evidence="1">Multi-pass membrane protein</topology>
    </subcellularLocation>
</comment>
<dbReference type="AlphaFoldDB" id="A0A9J6BNH9"/>
<dbReference type="InterPro" id="IPR033640">
    <property type="entry name" value="FAR_C"/>
</dbReference>
<keyword evidence="10" id="KW-0560">Oxidoreductase</keyword>
<feature type="domain" description="Fatty acyl-CoA reductase C-terminal" evidence="11">
    <location>
        <begin position="368"/>
        <end position="460"/>
    </location>
</feature>
<keyword evidence="4" id="KW-0812">Transmembrane</keyword>
<dbReference type="PANTHER" id="PTHR11011">
    <property type="entry name" value="MALE STERILITY PROTEIN 2-RELATED"/>
    <property type="match status" value="1"/>
</dbReference>
<evidence type="ECO:0000313" key="13">
    <source>
        <dbReference type="EMBL" id="KAG5671330.1"/>
    </source>
</evidence>
<dbReference type="InterPro" id="IPR013120">
    <property type="entry name" value="FAR_NAD-bd"/>
</dbReference>
<comment type="caution">
    <text evidence="13">The sequence shown here is derived from an EMBL/GenBank/DDBJ whole genome shotgun (WGS) entry which is preliminary data.</text>
</comment>
<evidence type="ECO:0000313" key="14">
    <source>
        <dbReference type="Proteomes" id="UP001107558"/>
    </source>
</evidence>
<evidence type="ECO:0000259" key="12">
    <source>
        <dbReference type="Pfam" id="PF07993"/>
    </source>
</evidence>
<dbReference type="Proteomes" id="UP001107558">
    <property type="component" value="Chromosome 3"/>
</dbReference>
<comment type="catalytic activity">
    <reaction evidence="9 10">
        <text>a long-chain fatty acyl-CoA + 2 NADPH + 2 H(+) = a long-chain primary fatty alcohol + 2 NADP(+) + CoA</text>
        <dbReference type="Rhea" id="RHEA:52716"/>
        <dbReference type="ChEBI" id="CHEBI:15378"/>
        <dbReference type="ChEBI" id="CHEBI:57287"/>
        <dbReference type="ChEBI" id="CHEBI:57783"/>
        <dbReference type="ChEBI" id="CHEBI:58349"/>
        <dbReference type="ChEBI" id="CHEBI:77396"/>
        <dbReference type="ChEBI" id="CHEBI:83139"/>
        <dbReference type="EC" id="1.2.1.84"/>
    </reaction>
</comment>
<evidence type="ECO:0000256" key="4">
    <source>
        <dbReference type="ARBA" id="ARBA00022692"/>
    </source>
</evidence>
<gene>
    <name evidence="13" type="ORF">PVAND_001533</name>
</gene>
<evidence type="ECO:0000259" key="11">
    <source>
        <dbReference type="Pfam" id="PF03015"/>
    </source>
</evidence>
<dbReference type="Pfam" id="PF07993">
    <property type="entry name" value="NAD_binding_4"/>
    <property type="match status" value="1"/>
</dbReference>
<keyword evidence="6" id="KW-1133">Transmembrane helix</keyword>
<dbReference type="CDD" id="cd05236">
    <property type="entry name" value="FAR-N_SDR_e"/>
    <property type="match status" value="1"/>
</dbReference>
<keyword evidence="14" id="KW-1185">Reference proteome</keyword>
<reference evidence="13" key="1">
    <citation type="submission" date="2021-03" db="EMBL/GenBank/DDBJ databases">
        <title>Chromosome level genome of the anhydrobiotic midge Polypedilum vanderplanki.</title>
        <authorList>
            <person name="Yoshida Y."/>
            <person name="Kikawada T."/>
            <person name="Gusev O."/>
        </authorList>
    </citation>
    <scope>NUCLEOTIDE SEQUENCE</scope>
    <source>
        <strain evidence="13">NIAS01</strain>
        <tissue evidence="13">Whole body or cell culture</tissue>
    </source>
</reference>
<evidence type="ECO:0000256" key="1">
    <source>
        <dbReference type="ARBA" id="ARBA00004141"/>
    </source>
</evidence>
<dbReference type="SUPFAM" id="SSF51735">
    <property type="entry name" value="NAD(P)-binding Rossmann-fold domains"/>
    <property type="match status" value="1"/>
</dbReference>
<dbReference type="GO" id="GO:0005777">
    <property type="term" value="C:peroxisome"/>
    <property type="evidence" value="ECO:0007669"/>
    <property type="project" value="TreeGrafter"/>
</dbReference>
<accession>A0A9J6BNH9</accession>
<dbReference type="InterPro" id="IPR026055">
    <property type="entry name" value="FAR"/>
</dbReference>
<organism evidence="13 14">
    <name type="scientific">Polypedilum vanderplanki</name>
    <name type="common">Sleeping chironomid midge</name>
    <dbReference type="NCBI Taxonomy" id="319348"/>
    <lineage>
        <taxon>Eukaryota</taxon>
        <taxon>Metazoa</taxon>
        <taxon>Ecdysozoa</taxon>
        <taxon>Arthropoda</taxon>
        <taxon>Hexapoda</taxon>
        <taxon>Insecta</taxon>
        <taxon>Pterygota</taxon>
        <taxon>Neoptera</taxon>
        <taxon>Endopterygota</taxon>
        <taxon>Diptera</taxon>
        <taxon>Nematocera</taxon>
        <taxon>Chironomoidea</taxon>
        <taxon>Chironomidae</taxon>
        <taxon>Chironominae</taxon>
        <taxon>Polypedilum</taxon>
        <taxon>Polypedilum</taxon>
    </lineage>
</organism>
<dbReference type="CDD" id="cd09071">
    <property type="entry name" value="FAR_C"/>
    <property type="match status" value="1"/>
</dbReference>
<evidence type="ECO:0000256" key="2">
    <source>
        <dbReference type="ARBA" id="ARBA00005928"/>
    </source>
</evidence>
<sequence>MITIPEFYRNRDVFITGATGFIMKVLIEKLFRSCSDVGRIFVLMREKRSKSINERLEDIKKMALFSLLLEKNPEIFNKLVPIEGDVTKNGMALSEESREMLKNVSIIFHSAASVRFDDNLKDAVILNTRGTLETIKFALTLKNLISFIHVSTTYCYPNRESTNEEVYPVECDWQKTIELAEKFDMETLECFMPHYTGFLPNTYVFTKALAEKICESYKEQLPITIVRPSIVVGTEIEPFGGWCDNYNGPVGLLTACGIGIMRTMHASWEAILNCVAVDVVAKTVIVAAWKSAMENAKIQSMVNNGSMKQCNEQLRVYNCASLHNMSLKLLVYEGQYAVRKFPFEKIVYMPGGGVTLCRFMNYFRIVCFQLTPAALIDLVLKLYGKKPFLLSLQRKIAHASSALKTFVHTEWNFGVENFEKLRNGLLPEDEETFSLQRKIEKDIDYYEVQILGARRYLLKECDSTLPACRRRIKYLLIFDTFMRFLLFGYIFYRIANKFGIFINYEGHYSNETIIEKI</sequence>
<dbReference type="GO" id="GO:0035336">
    <property type="term" value="P:long-chain fatty-acyl-CoA metabolic process"/>
    <property type="evidence" value="ECO:0007669"/>
    <property type="project" value="TreeGrafter"/>
</dbReference>
<comment type="function">
    <text evidence="10">Catalyzes the reduction of fatty acyl-CoA to fatty alcohols.</text>
</comment>
<proteinExistence type="inferred from homology"/>
<dbReference type="EMBL" id="JADBJN010000003">
    <property type="protein sequence ID" value="KAG5671330.1"/>
    <property type="molecule type" value="Genomic_DNA"/>
</dbReference>
<dbReference type="PANTHER" id="PTHR11011:SF24">
    <property type="entry name" value="FATTY ACYL-COA REDUCTASE"/>
    <property type="match status" value="1"/>
</dbReference>
<dbReference type="Pfam" id="PF03015">
    <property type="entry name" value="Sterile"/>
    <property type="match status" value="1"/>
</dbReference>
<dbReference type="OrthoDB" id="429813at2759"/>
<keyword evidence="5 10" id="KW-0521">NADP</keyword>
<evidence type="ECO:0000256" key="6">
    <source>
        <dbReference type="ARBA" id="ARBA00022989"/>
    </source>
</evidence>
<evidence type="ECO:0000256" key="9">
    <source>
        <dbReference type="ARBA" id="ARBA00052530"/>
    </source>
</evidence>
<keyword evidence="3 10" id="KW-0444">Lipid biosynthesis</keyword>
<protein>
    <recommendedName>
        <fullName evidence="10">Fatty acyl-CoA reductase</fullName>
        <ecNumber evidence="10">1.2.1.84</ecNumber>
    </recommendedName>
</protein>
<dbReference type="GO" id="GO:0080019">
    <property type="term" value="F:alcohol-forming very long-chain fatty acyl-CoA reductase activity"/>
    <property type="evidence" value="ECO:0007669"/>
    <property type="project" value="InterPro"/>
</dbReference>
<dbReference type="GO" id="GO:0016020">
    <property type="term" value="C:membrane"/>
    <property type="evidence" value="ECO:0007669"/>
    <property type="project" value="UniProtKB-SubCell"/>
</dbReference>
<dbReference type="EC" id="1.2.1.84" evidence="10"/>
<evidence type="ECO:0000256" key="3">
    <source>
        <dbReference type="ARBA" id="ARBA00022516"/>
    </source>
</evidence>
<dbReference type="Gene3D" id="3.40.50.720">
    <property type="entry name" value="NAD(P)-binding Rossmann-like Domain"/>
    <property type="match status" value="1"/>
</dbReference>
<evidence type="ECO:0000256" key="7">
    <source>
        <dbReference type="ARBA" id="ARBA00023098"/>
    </source>
</evidence>
<keyword evidence="8" id="KW-0472">Membrane</keyword>
<evidence type="ECO:0000256" key="8">
    <source>
        <dbReference type="ARBA" id="ARBA00023136"/>
    </source>
</evidence>